<dbReference type="SUPFAM" id="SSF103473">
    <property type="entry name" value="MFS general substrate transporter"/>
    <property type="match status" value="1"/>
</dbReference>
<feature type="transmembrane region" description="Helical" evidence="8">
    <location>
        <begin position="485"/>
        <end position="502"/>
    </location>
</feature>
<keyword evidence="3" id="KW-1003">Cell membrane</keyword>
<dbReference type="EMBL" id="VIRS01000062">
    <property type="protein sequence ID" value="TQS39650.1"/>
    <property type="molecule type" value="Genomic_DNA"/>
</dbReference>
<comment type="caution">
    <text evidence="9">The sequence shown here is derived from an EMBL/GenBank/DDBJ whole genome shotgun (WGS) entry which is preliminary data.</text>
</comment>
<dbReference type="PANTHER" id="PTHR23517:SF13">
    <property type="entry name" value="MAJOR FACILITATOR SUPERFAMILY MFS_1"/>
    <property type="match status" value="1"/>
</dbReference>
<protein>
    <submittedName>
        <fullName evidence="9">MFS transporter</fullName>
    </submittedName>
</protein>
<feature type="transmembrane region" description="Helical" evidence="8">
    <location>
        <begin position="610"/>
        <end position="633"/>
    </location>
</feature>
<feature type="compositionally biased region" description="Basic and acidic residues" evidence="7">
    <location>
        <begin position="283"/>
        <end position="307"/>
    </location>
</feature>
<feature type="compositionally biased region" description="Low complexity" evidence="7">
    <location>
        <begin position="8"/>
        <end position="19"/>
    </location>
</feature>
<evidence type="ECO:0000313" key="10">
    <source>
        <dbReference type="Proteomes" id="UP000317982"/>
    </source>
</evidence>
<feature type="compositionally biased region" description="Low complexity" evidence="7">
    <location>
        <begin position="29"/>
        <end position="44"/>
    </location>
</feature>
<feature type="compositionally biased region" description="Pro residues" evidence="7">
    <location>
        <begin position="217"/>
        <end position="227"/>
    </location>
</feature>
<reference evidence="9 10" key="1">
    <citation type="submission" date="2019-07" db="EMBL/GenBank/DDBJ databases">
        <title>Cryptosporangium phraense sp. nov., isolated from plant litter.</title>
        <authorList>
            <person name="Suriyachadkun C."/>
        </authorList>
    </citation>
    <scope>NUCLEOTIDE SEQUENCE [LARGE SCALE GENOMIC DNA]</scope>
    <source>
        <strain evidence="9 10">A-T 5661</strain>
    </source>
</reference>
<evidence type="ECO:0000256" key="8">
    <source>
        <dbReference type="SAM" id="Phobius"/>
    </source>
</evidence>
<keyword evidence="2" id="KW-0813">Transport</keyword>
<feature type="compositionally biased region" description="Low complexity" evidence="7">
    <location>
        <begin position="79"/>
        <end position="141"/>
    </location>
</feature>
<feature type="region of interest" description="Disordered" evidence="7">
    <location>
        <begin position="1"/>
        <end position="335"/>
    </location>
</feature>
<dbReference type="OrthoDB" id="5242249at2"/>
<dbReference type="GO" id="GO:0005886">
    <property type="term" value="C:plasma membrane"/>
    <property type="evidence" value="ECO:0007669"/>
    <property type="project" value="UniProtKB-SubCell"/>
</dbReference>
<evidence type="ECO:0000256" key="4">
    <source>
        <dbReference type="ARBA" id="ARBA00022692"/>
    </source>
</evidence>
<feature type="compositionally biased region" description="Pro residues" evidence="7">
    <location>
        <begin position="142"/>
        <end position="163"/>
    </location>
</feature>
<evidence type="ECO:0000313" key="9">
    <source>
        <dbReference type="EMBL" id="TQS39650.1"/>
    </source>
</evidence>
<organism evidence="9 10">
    <name type="scientific">Cryptosporangium phraense</name>
    <dbReference type="NCBI Taxonomy" id="2593070"/>
    <lineage>
        <taxon>Bacteria</taxon>
        <taxon>Bacillati</taxon>
        <taxon>Actinomycetota</taxon>
        <taxon>Actinomycetes</taxon>
        <taxon>Cryptosporangiales</taxon>
        <taxon>Cryptosporangiaceae</taxon>
        <taxon>Cryptosporangium</taxon>
    </lineage>
</organism>
<evidence type="ECO:0000256" key="6">
    <source>
        <dbReference type="ARBA" id="ARBA00023136"/>
    </source>
</evidence>
<keyword evidence="10" id="KW-1185">Reference proteome</keyword>
<feature type="transmembrane region" description="Helical" evidence="8">
    <location>
        <begin position="577"/>
        <end position="604"/>
    </location>
</feature>
<evidence type="ECO:0000256" key="3">
    <source>
        <dbReference type="ARBA" id="ARBA00022475"/>
    </source>
</evidence>
<feature type="transmembrane region" description="Helical" evidence="8">
    <location>
        <begin position="417"/>
        <end position="441"/>
    </location>
</feature>
<feature type="transmembrane region" description="Helical" evidence="8">
    <location>
        <begin position="508"/>
        <end position="526"/>
    </location>
</feature>
<evidence type="ECO:0000256" key="2">
    <source>
        <dbReference type="ARBA" id="ARBA00022448"/>
    </source>
</evidence>
<feature type="region of interest" description="Disordered" evidence="7">
    <location>
        <begin position="530"/>
        <end position="555"/>
    </location>
</feature>
<keyword evidence="4 8" id="KW-0812">Transmembrane</keyword>
<dbReference type="PANTHER" id="PTHR23517">
    <property type="entry name" value="RESISTANCE PROTEIN MDTM, PUTATIVE-RELATED-RELATED"/>
    <property type="match status" value="1"/>
</dbReference>
<accession>A0A545AEF9</accession>
<evidence type="ECO:0000256" key="1">
    <source>
        <dbReference type="ARBA" id="ARBA00004651"/>
    </source>
</evidence>
<feature type="transmembrane region" description="Helical" evidence="8">
    <location>
        <begin position="707"/>
        <end position="726"/>
    </location>
</feature>
<dbReference type="Gene3D" id="1.20.1250.20">
    <property type="entry name" value="MFS general substrate transporter like domains"/>
    <property type="match status" value="1"/>
</dbReference>
<proteinExistence type="predicted"/>
<keyword evidence="6 8" id="KW-0472">Membrane</keyword>
<feature type="compositionally biased region" description="Low complexity" evidence="7">
    <location>
        <begin position="228"/>
        <end position="239"/>
    </location>
</feature>
<feature type="transmembrane region" description="Helical" evidence="8">
    <location>
        <begin position="447"/>
        <end position="464"/>
    </location>
</feature>
<feature type="transmembrane region" description="Helical" evidence="8">
    <location>
        <begin position="732"/>
        <end position="754"/>
    </location>
</feature>
<dbReference type="InterPro" id="IPR036259">
    <property type="entry name" value="MFS_trans_sf"/>
</dbReference>
<feature type="compositionally biased region" description="Low complexity" evidence="7">
    <location>
        <begin position="176"/>
        <end position="216"/>
    </location>
</feature>
<dbReference type="InParanoid" id="A0A545AEF9"/>
<name>A0A545AEF9_9ACTN</name>
<feature type="transmembrane region" description="Helical" evidence="8">
    <location>
        <begin position="675"/>
        <end position="695"/>
    </location>
</feature>
<dbReference type="Pfam" id="PF07690">
    <property type="entry name" value="MFS_1"/>
    <property type="match status" value="1"/>
</dbReference>
<dbReference type="Proteomes" id="UP000317982">
    <property type="component" value="Unassembled WGS sequence"/>
</dbReference>
<evidence type="ECO:0000256" key="5">
    <source>
        <dbReference type="ARBA" id="ARBA00022989"/>
    </source>
</evidence>
<feature type="compositionally biased region" description="Pro residues" evidence="7">
    <location>
        <begin position="312"/>
        <end position="322"/>
    </location>
</feature>
<feature type="compositionally biased region" description="Low complexity" evidence="7">
    <location>
        <begin position="246"/>
        <end position="277"/>
    </location>
</feature>
<keyword evidence="5 8" id="KW-1133">Transmembrane helix</keyword>
<comment type="subcellular location">
    <subcellularLocation>
        <location evidence="1">Cell membrane</location>
        <topology evidence="1">Multi-pass membrane protein</topology>
    </subcellularLocation>
</comment>
<feature type="compositionally biased region" description="Low complexity" evidence="7">
    <location>
        <begin position="531"/>
        <end position="555"/>
    </location>
</feature>
<feature type="compositionally biased region" description="Low complexity" evidence="7">
    <location>
        <begin position="323"/>
        <end position="334"/>
    </location>
</feature>
<dbReference type="InterPro" id="IPR050171">
    <property type="entry name" value="MFS_Transporters"/>
</dbReference>
<feature type="transmembrane region" description="Helical" evidence="8">
    <location>
        <begin position="387"/>
        <end position="405"/>
    </location>
</feature>
<dbReference type="AlphaFoldDB" id="A0A545AEF9"/>
<evidence type="ECO:0000256" key="7">
    <source>
        <dbReference type="SAM" id="MobiDB-lite"/>
    </source>
</evidence>
<dbReference type="InterPro" id="IPR011701">
    <property type="entry name" value="MFS"/>
</dbReference>
<gene>
    <name evidence="9" type="ORF">FL583_38910</name>
</gene>
<feature type="transmembrane region" description="Helical" evidence="8">
    <location>
        <begin position="645"/>
        <end position="663"/>
    </location>
</feature>
<sequence length="761" mass="74263">MGPGATVPGAAGLAAPSGPAGQGTTGPVATPAGDAGSAAPGPWAVHPAAGSEPRRESVSPGAGEEIAAGGSVSPSRSTAARPGRPGAAPAQGAPSEAVPSEAAPSEARPSEAALPDAAPSAAPPGKAAPSEAAPSEAALPDAAPPDAAPPGAAPPGAAPPGAAPPGAVAGRSDCVEGAPPTATAPEAASASAEQSAGAHLAAAPSKPAAARAARPKAAPPETAPPEAAPSGAAPPEAVAGRPGCVEGTPPTAATPEAASARAEQSAEAHLAAAPSKPARARAARPEAARPEAARPEAARPEAARPEAARPAATPPGAAPPEAAPRGAAPRGAASVGRVSRTASAVGARAGSWRLTAPAVLITAWGGNHYSPLLLLYREVDGYSAVEVNAFFAFYVLGLVPGFLFAGPLSDRYGRRKLVVAALVLGIVGSVILAAGSATVAWMCVGRLVSGVSVAVAMVAGTSWIKELSQHDADPATRARRASLTLTAGFGLGAGVSGVLAQWGPAPTVLPYALQIALSAAALPWLLRSPETRPTNTHTTKTPATGTPASGTPATGTRGIAPALIRDLRVPRSGRRRFWGVVVPLAPWVFAAPSLAFVVAPALVAAQVRDVRIGFAALLAVITLCVGAGVQPFVPWIGRLTGGRAGVAGLGAIVVGSVVLAVCARMESPGLVVADSVLFGLGYGVCIVCGLVEVQAMADPAALAGLTGIYYSLTYIGFTFPVALAALAAHTSYAVLLAVVAAVCAACALTVAAGLRRPPAHA</sequence>
<dbReference type="GO" id="GO:0022857">
    <property type="term" value="F:transmembrane transporter activity"/>
    <property type="evidence" value="ECO:0007669"/>
    <property type="project" value="InterPro"/>
</dbReference>